<accession>A0A0M3HWE4</accession>
<name>A0A0M3HWE4_ASCLU</name>
<dbReference type="Gene3D" id="1.20.890.10">
    <property type="entry name" value="cAMP-dependent protein kinase regulatory subunit, dimerization-anchoring domain"/>
    <property type="match status" value="1"/>
</dbReference>
<dbReference type="AlphaFoldDB" id="A0A0M3HWE4"/>
<organism evidence="2 3">
    <name type="scientific">Ascaris lumbricoides</name>
    <name type="common">Giant roundworm</name>
    <dbReference type="NCBI Taxonomy" id="6252"/>
    <lineage>
        <taxon>Eukaryota</taxon>
        <taxon>Metazoa</taxon>
        <taxon>Ecdysozoa</taxon>
        <taxon>Nematoda</taxon>
        <taxon>Chromadorea</taxon>
        <taxon>Rhabditida</taxon>
        <taxon>Spirurina</taxon>
        <taxon>Ascaridomorpha</taxon>
        <taxon>Ascaridoidea</taxon>
        <taxon>Ascarididae</taxon>
        <taxon>Ascaris</taxon>
    </lineage>
</organism>
<feature type="domain" description="RIIa" evidence="1">
    <location>
        <begin position="13"/>
        <end position="50"/>
    </location>
</feature>
<evidence type="ECO:0000259" key="1">
    <source>
        <dbReference type="SMART" id="SM00394"/>
    </source>
</evidence>
<dbReference type="InterPro" id="IPR003117">
    <property type="entry name" value="cAMP_dep_PK_reg_su_I/II_a/b"/>
</dbReference>
<sequence>MAQASTEKYKVPNGLRPLLEALARETLRAQPTDLISFSQLFFDELQRHRSQCRF</sequence>
<dbReference type="WBParaSite" id="ALUE_0000745001-mRNA-1">
    <property type="protein sequence ID" value="ALUE_0000745001-mRNA-1"/>
    <property type="gene ID" value="ALUE_0000745001"/>
</dbReference>
<dbReference type="Pfam" id="PF02197">
    <property type="entry name" value="RIIa"/>
    <property type="match status" value="1"/>
</dbReference>
<keyword evidence="2" id="KW-1185">Reference proteome</keyword>
<protein>
    <submittedName>
        <fullName evidence="3">RIIa domain-containing protein</fullName>
    </submittedName>
</protein>
<reference evidence="3" key="1">
    <citation type="submission" date="2017-02" db="UniProtKB">
        <authorList>
            <consortium name="WormBaseParasite"/>
        </authorList>
    </citation>
    <scope>IDENTIFICATION</scope>
</reference>
<dbReference type="SUPFAM" id="SSF47391">
    <property type="entry name" value="Dimerization-anchoring domain of cAMP-dependent PK regulatory subunit"/>
    <property type="match status" value="1"/>
</dbReference>
<proteinExistence type="predicted"/>
<dbReference type="CDD" id="cd12100">
    <property type="entry name" value="DD_CABYR_SP17"/>
    <property type="match status" value="1"/>
</dbReference>
<dbReference type="InterPro" id="IPR047579">
    <property type="entry name" value="DD_CABYR_SP17"/>
</dbReference>
<dbReference type="Proteomes" id="UP000036681">
    <property type="component" value="Unplaced"/>
</dbReference>
<evidence type="ECO:0000313" key="3">
    <source>
        <dbReference type="WBParaSite" id="ALUE_0000745001-mRNA-1"/>
    </source>
</evidence>
<dbReference type="SMART" id="SM00394">
    <property type="entry name" value="RIIa"/>
    <property type="match status" value="1"/>
</dbReference>
<evidence type="ECO:0000313" key="2">
    <source>
        <dbReference type="Proteomes" id="UP000036681"/>
    </source>
</evidence>